<dbReference type="AlphaFoldDB" id="A0AA42J0H9"/>
<accession>A0AA42J0H9</accession>
<reference evidence="1" key="1">
    <citation type="journal article" date="2023" name="Int. J. Syst. Evol. Microbiol.">
        <title>&lt;i&gt;Holtiella tumoricola&lt;/i&gt; gen. nov. sp. nov., isolated from a human clinical sample.</title>
        <authorList>
            <person name="Allen-Vercoe E."/>
            <person name="Daigneault M.C."/>
            <person name="Vancuren S.J."/>
            <person name="Cochrane K."/>
            <person name="O'Neal L.L."/>
            <person name="Sankaranarayanan K."/>
            <person name="Lawson P.A."/>
        </authorList>
    </citation>
    <scope>NUCLEOTIDE SEQUENCE</scope>
    <source>
        <strain evidence="1">CC70A</strain>
    </source>
</reference>
<dbReference type="RefSeq" id="WP_271011602.1">
    <property type="nucleotide sequence ID" value="NZ_JAQIFT010000028.1"/>
</dbReference>
<keyword evidence="2" id="KW-1185">Reference proteome</keyword>
<evidence type="ECO:0000313" key="1">
    <source>
        <dbReference type="EMBL" id="MDA3731178.1"/>
    </source>
</evidence>
<protein>
    <submittedName>
        <fullName evidence="1">Uncharacterized protein</fullName>
    </submittedName>
</protein>
<dbReference type="EMBL" id="JAQIFT010000028">
    <property type="protein sequence ID" value="MDA3731178.1"/>
    <property type="molecule type" value="Genomic_DNA"/>
</dbReference>
<name>A0AA42J0H9_9FIRM</name>
<proteinExistence type="predicted"/>
<organism evidence="1 2">
    <name type="scientific">Holtiella tumoricola</name>
    <dbReference type="NCBI Taxonomy" id="3018743"/>
    <lineage>
        <taxon>Bacteria</taxon>
        <taxon>Bacillati</taxon>
        <taxon>Bacillota</taxon>
        <taxon>Clostridia</taxon>
        <taxon>Lachnospirales</taxon>
        <taxon>Cellulosilyticaceae</taxon>
        <taxon>Holtiella</taxon>
    </lineage>
</organism>
<gene>
    <name evidence="1" type="ORF">PBV87_06705</name>
</gene>
<dbReference type="Proteomes" id="UP001169242">
    <property type="component" value="Unassembled WGS sequence"/>
</dbReference>
<evidence type="ECO:0000313" key="2">
    <source>
        <dbReference type="Proteomes" id="UP001169242"/>
    </source>
</evidence>
<sequence length="102" mass="12157">MNEIQRIEELNGKFRDALITERELYHSRTMANPAEEKEMQILMKQYINEAKEILTQQGIKTREELKAISKKYFMVEFLNELFKDQTYNSEAYNVEIDIDCGL</sequence>
<comment type="caution">
    <text evidence="1">The sequence shown here is derived from an EMBL/GenBank/DDBJ whole genome shotgun (WGS) entry which is preliminary data.</text>
</comment>